<gene>
    <name evidence="2" type="ORF">BECKFM1743A_GA0114220_101433</name>
    <name evidence="4" type="ORF">BECKFM1743B_GA0114221_101483</name>
    <name evidence="3" type="ORF">BECKFM1743C_GA0114222_101603</name>
</gene>
<dbReference type="EMBL" id="CAADFL010000148">
    <property type="protein sequence ID" value="VFK10647.1"/>
    <property type="molecule type" value="Genomic_DNA"/>
</dbReference>
<dbReference type="EMBL" id="CAADFA010000160">
    <property type="protein sequence ID" value="VFJ55588.1"/>
    <property type="molecule type" value="Genomic_DNA"/>
</dbReference>
<keyword evidence="1" id="KW-1133">Transmembrane helix</keyword>
<name>A0A450SNZ4_9GAMM</name>
<organism evidence="3">
    <name type="scientific">Candidatus Kentrum sp. FM</name>
    <dbReference type="NCBI Taxonomy" id="2126340"/>
    <lineage>
        <taxon>Bacteria</taxon>
        <taxon>Pseudomonadati</taxon>
        <taxon>Pseudomonadota</taxon>
        <taxon>Gammaproteobacteria</taxon>
        <taxon>Candidatus Kentrum</taxon>
    </lineage>
</organism>
<accession>A0A450SNZ4</accession>
<evidence type="ECO:0008006" key="5">
    <source>
        <dbReference type="Google" id="ProtNLM"/>
    </source>
</evidence>
<dbReference type="EMBL" id="CAADEZ010000143">
    <property type="protein sequence ID" value="VFJ55155.1"/>
    <property type="molecule type" value="Genomic_DNA"/>
</dbReference>
<evidence type="ECO:0000313" key="4">
    <source>
        <dbReference type="EMBL" id="VFK10647.1"/>
    </source>
</evidence>
<evidence type="ECO:0000313" key="3">
    <source>
        <dbReference type="EMBL" id="VFJ55588.1"/>
    </source>
</evidence>
<feature type="transmembrane region" description="Helical" evidence="1">
    <location>
        <begin position="545"/>
        <end position="571"/>
    </location>
</feature>
<dbReference type="AlphaFoldDB" id="A0A450SNZ4"/>
<protein>
    <recommendedName>
        <fullName evidence="5">FtsX-like permease family protein</fullName>
    </recommendedName>
</protein>
<feature type="transmembrane region" description="Helical" evidence="1">
    <location>
        <begin position="26"/>
        <end position="48"/>
    </location>
</feature>
<feature type="transmembrane region" description="Helical" evidence="1">
    <location>
        <begin position="506"/>
        <end position="539"/>
    </location>
</feature>
<feature type="transmembrane region" description="Helical" evidence="1">
    <location>
        <begin position="470"/>
        <end position="486"/>
    </location>
</feature>
<keyword evidence="1" id="KW-0812">Transmembrane</keyword>
<keyword evidence="1" id="KW-0472">Membrane</keyword>
<sequence length="589" mass="63825">MTSRPMTKPFSVGSYWVPWRGTQYRYLIPGLALGLALLVLLKTALLVLQTQAYQTVLGQAGGLRVWMDAPIGIEQAELEDAGAAGELDLGVGRALGVYPYTDITAEAVALPGRQGKRDGGLRGRLIPGNHPLRVSLQPAAGPREEVLELGFLGALGRSSRFLGEDTVLSESPQAVAYLSLRAIPGIDWQAQIHRAPTFLKPDYQVLDRMARDCWLAELLRMPAGVKHLYGEGGMPTPVLARCGLPPPGYLNTFTAWRERLVSGGNRRSGIFLEKNEWIRILWIRDIPLPGGFDYLMGFALGQALKLQARAGSDKTRENGDMFADCHANPGSVYDEVRIVPNDEPLAVNALHECLAPCFEEGGSPCRLETTPYDELKLTGPHLHPAWLANCPALADRQGDISPGNQPSTVSPGCPDIAASQVDVYLPDYGALPEAKRRLRAKWGMAPGSESPNLLATLGALMKTLEGMEQAGLIALMIYLGAVFLQVRQRRDLLEEARARGLSTRHILVGGIIADFLSWTLSAVLGLGVAGVVTLLAMGVGPWWEYYARGVAAAMVWLGAALLLQLFLGVVIHWYRVSHTEPAGNLKTVA</sequence>
<reference evidence="3" key="1">
    <citation type="submission" date="2019-02" db="EMBL/GenBank/DDBJ databases">
        <authorList>
            <person name="Gruber-Vodicka R. H."/>
            <person name="Seah K. B. B."/>
        </authorList>
    </citation>
    <scope>NUCLEOTIDE SEQUENCE</scope>
    <source>
        <strain evidence="2">BECK_BZ163</strain>
        <strain evidence="4">BECK_BZ164</strain>
        <strain evidence="3">BECK_BZ165</strain>
    </source>
</reference>
<evidence type="ECO:0000313" key="2">
    <source>
        <dbReference type="EMBL" id="VFJ55155.1"/>
    </source>
</evidence>
<evidence type="ECO:0000256" key="1">
    <source>
        <dbReference type="SAM" id="Phobius"/>
    </source>
</evidence>
<proteinExistence type="predicted"/>